<comment type="caution">
    <text evidence="1">The sequence shown here is derived from an EMBL/GenBank/DDBJ whole genome shotgun (WGS) entry which is preliminary data.</text>
</comment>
<keyword evidence="2" id="KW-1185">Reference proteome</keyword>
<organism evidence="1 2">
    <name type="scientific">Meloidogyne enterolobii</name>
    <name type="common">Root-knot nematode worm</name>
    <name type="synonym">Meloidogyne mayaguensis</name>
    <dbReference type="NCBI Taxonomy" id="390850"/>
    <lineage>
        <taxon>Eukaryota</taxon>
        <taxon>Metazoa</taxon>
        <taxon>Ecdysozoa</taxon>
        <taxon>Nematoda</taxon>
        <taxon>Chromadorea</taxon>
        <taxon>Rhabditida</taxon>
        <taxon>Tylenchina</taxon>
        <taxon>Tylenchomorpha</taxon>
        <taxon>Tylenchoidea</taxon>
        <taxon>Meloidogynidae</taxon>
        <taxon>Meloidogyninae</taxon>
        <taxon>Meloidogyne</taxon>
    </lineage>
</organism>
<dbReference type="Proteomes" id="UP001497535">
    <property type="component" value="Unassembled WGS sequence"/>
</dbReference>
<name>A0ACB0Z759_MELEN</name>
<proteinExistence type="predicted"/>
<reference evidence="1" key="1">
    <citation type="submission" date="2023-11" db="EMBL/GenBank/DDBJ databases">
        <authorList>
            <person name="Poullet M."/>
        </authorList>
    </citation>
    <scope>NUCLEOTIDE SEQUENCE</scope>
    <source>
        <strain evidence="1">E1834</strain>
    </source>
</reference>
<sequence>MLNNSKNNKNLNKMEEVDGFCYGGEVIGHGAFAVVYKGRHKETNKEVAIKAIAKKNLSKAKNLLTKEIKILQELKGLQHENLVSLLRCVETPTHVYLVMEYCNHGDLAEYLFGKQTINELTIQHFFSQIAKALEALNKKAIVHRDLKPQNILLCNPRHPNKPQPTQLIVKLADFGFARSLPEGIMAGTLCGSPMYMAPEVIMSQQYGAKADLWSIGTIIYQCLTGKAPFLAQTPQALKNYYVRHTDLRPNIPDFCSPLLANLLLGLLKRNPVDRMEFDAFFTHPFFVKEINMDAGGSPSRHISRQLSSEINSSPVHYPKTTGKIVVGQQQQQQGGGYFTGMKQRIIPSTDRHLPQTTTTTTKTTTFQPNTSIRKQIPPPNNQDRQEYLQTKTTQLNESGEFTFLPPLQETRQSHQNLQHSGGSSTCSSDNPVKQVQVSATNIRPKISSNVRAVPVPNQRNAFAKIEERKNGKNISSNNNLYNNQTTDQQLKNIKNENGLFNRGEKMAELKEQKITRIPSVEKIEIPQSSFSIIFFLGTFCFLGGFNYQLLLITEFFLARFIVYNQQQQQTPTTTSKPSTIETSKFRRNNTTNEILQDNNNQINTTINSPCSIPKSATTNTLPLTTTTPLNNQQNLQNNNLKNSTKSPIPPPIKVKACMKVVNVGRMSESEDEEEEEEEEEDDEYIRDQVQLPFTTTEEFMDESTMIDDDDEEDNKMANKIKPSTSSSFNLNKTITKNHQEEEEEDDTLEPPPPPELEQETILDECHNQTLAKLRFVLELIETICSVAENKSNPIAIAMESSKHRSRQPSSDAYRRAEQLVLYIRALHILSSALVFSQKQSLYFQFFQINFNNFLVNAEKLHPSPAVQNVLNQLNEKYHHVFFKSFFNSFLYFKCLTRSQMLASHGIPGQDPQMMVVSAERLMYQHAIELCQSAALDELFGKPQLCPKRYQMAYMMLHTLLYTVQDEQDKAILQKYKNAVEKRLRILEKQGLVTSVINDKTILRD</sequence>
<evidence type="ECO:0000313" key="2">
    <source>
        <dbReference type="Proteomes" id="UP001497535"/>
    </source>
</evidence>
<accession>A0ACB0Z759</accession>
<dbReference type="EMBL" id="CAVMJV010000027">
    <property type="protein sequence ID" value="CAK5074728.1"/>
    <property type="molecule type" value="Genomic_DNA"/>
</dbReference>
<evidence type="ECO:0000313" key="1">
    <source>
        <dbReference type="EMBL" id="CAK5074728.1"/>
    </source>
</evidence>
<gene>
    <name evidence="1" type="ORF">MENTE1834_LOCUS21493</name>
</gene>
<protein>
    <submittedName>
        <fullName evidence="1">Uncharacterized protein</fullName>
    </submittedName>
</protein>